<dbReference type="PRINTS" id="PR01100">
    <property type="entry name" value="SHIKIMTKNASE"/>
</dbReference>
<comment type="subcellular location">
    <subcellularLocation>
        <location evidence="11">Cytoplasm</location>
    </subcellularLocation>
</comment>
<protein>
    <recommendedName>
        <fullName evidence="3 11">Shikimate kinase</fullName>
        <shortName evidence="11">SK</shortName>
        <ecNumber evidence="3 11">2.7.1.71</ecNumber>
    </recommendedName>
</protein>
<keyword evidence="11" id="KW-0963">Cytoplasm</keyword>
<reference evidence="12 13" key="1">
    <citation type="submission" date="2018-11" db="EMBL/GenBank/DDBJ databases">
        <title>Microbial catabolism of amino acid.</title>
        <authorList>
            <person name="Hibi M."/>
            <person name="Ogawa J."/>
        </authorList>
    </citation>
    <scope>NUCLEOTIDE SEQUENCE [LARGE SCALE GENOMIC DNA]</scope>
    <source>
        <strain evidence="12 13">C31-06</strain>
    </source>
</reference>
<comment type="similarity">
    <text evidence="2 11">Belongs to the shikimate kinase family.</text>
</comment>
<feature type="binding site" evidence="11">
    <location>
        <position position="17"/>
    </location>
    <ligand>
        <name>Mg(2+)</name>
        <dbReference type="ChEBI" id="CHEBI:18420"/>
    </ligand>
</feature>
<feature type="binding site" evidence="11">
    <location>
        <begin position="13"/>
        <end position="18"/>
    </location>
    <ligand>
        <name>ATP</name>
        <dbReference type="ChEBI" id="CHEBI:30616"/>
    </ligand>
</feature>
<evidence type="ECO:0000256" key="10">
    <source>
        <dbReference type="ARBA" id="ARBA00048567"/>
    </source>
</evidence>
<dbReference type="EMBL" id="BHYM01000019">
    <property type="protein sequence ID" value="GCE38301.1"/>
    <property type="molecule type" value="Genomic_DNA"/>
</dbReference>
<evidence type="ECO:0000256" key="11">
    <source>
        <dbReference type="HAMAP-Rule" id="MF_00109"/>
    </source>
</evidence>
<dbReference type="GO" id="GO:0008652">
    <property type="term" value="P:amino acid biosynthetic process"/>
    <property type="evidence" value="ECO:0007669"/>
    <property type="project" value="UniProtKB-KW"/>
</dbReference>
<dbReference type="SUPFAM" id="SSF52540">
    <property type="entry name" value="P-loop containing nucleoside triphosphate hydrolases"/>
    <property type="match status" value="1"/>
</dbReference>
<comment type="caution">
    <text evidence="12">The sequence shown here is derived from an EMBL/GenBank/DDBJ whole genome shotgun (WGS) entry which is preliminary data.</text>
</comment>
<dbReference type="InterPro" id="IPR027417">
    <property type="entry name" value="P-loop_NTPase"/>
</dbReference>
<evidence type="ECO:0000256" key="5">
    <source>
        <dbReference type="ARBA" id="ARBA00022679"/>
    </source>
</evidence>
<dbReference type="PANTHER" id="PTHR21087">
    <property type="entry name" value="SHIKIMATE KINASE"/>
    <property type="match status" value="1"/>
</dbReference>
<evidence type="ECO:0000256" key="8">
    <source>
        <dbReference type="ARBA" id="ARBA00022840"/>
    </source>
</evidence>
<comment type="function">
    <text evidence="11">Catalyzes the specific phosphorylation of the 3-hydroxyl group of shikimic acid using ATP as a cosubstrate.</text>
</comment>
<dbReference type="InterPro" id="IPR023000">
    <property type="entry name" value="Shikimate_kinase_CS"/>
</dbReference>
<dbReference type="PANTHER" id="PTHR21087:SF16">
    <property type="entry name" value="SHIKIMATE KINASE 1, CHLOROPLASTIC"/>
    <property type="match status" value="1"/>
</dbReference>
<gene>
    <name evidence="11" type="primary">aroK</name>
    <name evidence="12" type="ORF">Rhow_001353</name>
</gene>
<keyword evidence="11" id="KW-0479">Metal-binding</keyword>
<keyword evidence="8 11" id="KW-0067">ATP-binding</keyword>
<evidence type="ECO:0000313" key="12">
    <source>
        <dbReference type="EMBL" id="GCE38301.1"/>
    </source>
</evidence>
<name>A0A402C3Y4_RHOWR</name>
<evidence type="ECO:0000256" key="4">
    <source>
        <dbReference type="ARBA" id="ARBA00022605"/>
    </source>
</evidence>
<comment type="cofactor">
    <cofactor evidence="11">
        <name>Mg(2+)</name>
        <dbReference type="ChEBI" id="CHEBI:18420"/>
    </cofactor>
    <text evidence="11">Binds 1 Mg(2+) ion per subunit.</text>
</comment>
<keyword evidence="9 11" id="KW-0057">Aromatic amino acid biosynthesis</keyword>
<dbReference type="InterPro" id="IPR031322">
    <property type="entry name" value="Shikimate/glucono_kinase"/>
</dbReference>
<dbReference type="EC" id="2.7.1.71" evidence="3 11"/>
<evidence type="ECO:0000256" key="7">
    <source>
        <dbReference type="ARBA" id="ARBA00022777"/>
    </source>
</evidence>
<keyword evidence="6 11" id="KW-0547">Nucleotide-binding</keyword>
<keyword evidence="5 11" id="KW-0808">Transferase</keyword>
<dbReference type="GO" id="GO:0004765">
    <property type="term" value="F:shikimate kinase activity"/>
    <property type="evidence" value="ECO:0007669"/>
    <property type="project" value="UniProtKB-UniRule"/>
</dbReference>
<dbReference type="Gene3D" id="3.40.50.300">
    <property type="entry name" value="P-loop containing nucleotide triphosphate hydrolases"/>
    <property type="match status" value="1"/>
</dbReference>
<feature type="binding site" evidence="11">
    <location>
        <position position="154"/>
    </location>
    <ligand>
        <name>ATP</name>
        <dbReference type="ChEBI" id="CHEBI:30616"/>
    </ligand>
</feature>
<proteinExistence type="inferred from homology"/>
<dbReference type="Proteomes" id="UP000287519">
    <property type="component" value="Unassembled WGS sequence"/>
</dbReference>
<feature type="binding site" evidence="11">
    <location>
        <position position="59"/>
    </location>
    <ligand>
        <name>substrate</name>
    </ligand>
</feature>
<evidence type="ECO:0000256" key="1">
    <source>
        <dbReference type="ARBA" id="ARBA00004842"/>
    </source>
</evidence>
<dbReference type="AlphaFoldDB" id="A0A402C3Y4"/>
<keyword evidence="11" id="KW-0460">Magnesium</keyword>
<evidence type="ECO:0000256" key="6">
    <source>
        <dbReference type="ARBA" id="ARBA00022741"/>
    </source>
</evidence>
<dbReference type="GO" id="GO:0000287">
    <property type="term" value="F:magnesium ion binding"/>
    <property type="evidence" value="ECO:0007669"/>
    <property type="project" value="UniProtKB-UniRule"/>
</dbReference>
<keyword evidence="13" id="KW-1185">Reference proteome</keyword>
<dbReference type="HAMAP" id="MF_00109">
    <property type="entry name" value="Shikimate_kinase"/>
    <property type="match status" value="1"/>
</dbReference>
<evidence type="ECO:0000256" key="9">
    <source>
        <dbReference type="ARBA" id="ARBA00023141"/>
    </source>
</evidence>
<dbReference type="PROSITE" id="PS01128">
    <property type="entry name" value="SHIKIMATE_KINASE"/>
    <property type="match status" value="1"/>
</dbReference>
<keyword evidence="4 11" id="KW-0028">Amino-acid biosynthesis</keyword>
<accession>A0A402C3Y4</accession>
<dbReference type="Pfam" id="PF01202">
    <property type="entry name" value="SKI"/>
    <property type="match status" value="1"/>
</dbReference>
<feature type="binding site" evidence="11">
    <location>
        <position position="118"/>
    </location>
    <ligand>
        <name>ATP</name>
        <dbReference type="ChEBI" id="CHEBI:30616"/>
    </ligand>
</feature>
<evidence type="ECO:0000256" key="2">
    <source>
        <dbReference type="ARBA" id="ARBA00006997"/>
    </source>
</evidence>
<evidence type="ECO:0000256" key="3">
    <source>
        <dbReference type="ARBA" id="ARBA00012154"/>
    </source>
</evidence>
<dbReference type="UniPathway" id="UPA00053">
    <property type="reaction ID" value="UER00088"/>
</dbReference>
<dbReference type="GO" id="GO:0009073">
    <property type="term" value="P:aromatic amino acid family biosynthetic process"/>
    <property type="evidence" value="ECO:0007669"/>
    <property type="project" value="UniProtKB-KW"/>
</dbReference>
<feature type="binding site" evidence="11">
    <location>
        <position position="35"/>
    </location>
    <ligand>
        <name>substrate</name>
    </ligand>
</feature>
<comment type="catalytic activity">
    <reaction evidence="10 11">
        <text>shikimate + ATP = 3-phosphoshikimate + ADP + H(+)</text>
        <dbReference type="Rhea" id="RHEA:13121"/>
        <dbReference type="ChEBI" id="CHEBI:15378"/>
        <dbReference type="ChEBI" id="CHEBI:30616"/>
        <dbReference type="ChEBI" id="CHEBI:36208"/>
        <dbReference type="ChEBI" id="CHEBI:145989"/>
        <dbReference type="ChEBI" id="CHEBI:456216"/>
        <dbReference type="EC" id="2.7.1.71"/>
    </reaction>
</comment>
<keyword evidence="7 11" id="KW-0418">Kinase</keyword>
<organism evidence="12 13">
    <name type="scientific">Rhodococcus wratislaviensis</name>
    <name type="common">Tsukamurella wratislaviensis</name>
    <dbReference type="NCBI Taxonomy" id="44752"/>
    <lineage>
        <taxon>Bacteria</taxon>
        <taxon>Bacillati</taxon>
        <taxon>Actinomycetota</taxon>
        <taxon>Actinomycetes</taxon>
        <taxon>Mycobacteriales</taxon>
        <taxon>Nocardiaceae</taxon>
        <taxon>Rhodococcus</taxon>
    </lineage>
</organism>
<feature type="binding site" evidence="11">
    <location>
        <position position="81"/>
    </location>
    <ligand>
        <name>substrate</name>
    </ligand>
</feature>
<dbReference type="InterPro" id="IPR000623">
    <property type="entry name" value="Shikimate_kinase/TSH1"/>
</dbReference>
<dbReference type="GO" id="GO:0005829">
    <property type="term" value="C:cytosol"/>
    <property type="evidence" value="ECO:0007669"/>
    <property type="project" value="TreeGrafter"/>
</dbReference>
<comment type="subunit">
    <text evidence="11">Monomer.</text>
</comment>
<dbReference type="GO" id="GO:0009423">
    <property type="term" value="P:chorismate biosynthetic process"/>
    <property type="evidence" value="ECO:0007669"/>
    <property type="project" value="UniProtKB-UniRule"/>
</dbReference>
<evidence type="ECO:0000313" key="13">
    <source>
        <dbReference type="Proteomes" id="UP000287519"/>
    </source>
</evidence>
<comment type="pathway">
    <text evidence="1 11">Metabolic intermediate biosynthesis; chorismate biosynthesis; chorismate from D-erythrose 4-phosphate and phosphoenolpyruvate: step 5/7.</text>
</comment>
<sequence length="169" mass="18415">MMAPKAVLVGPPGAGKSTIGRRLAQALDLSLFDTDVAVEEEAGRTIAEIFVQEGEPAFRALEEEIVRKAIESHEGIVSLGGGSILSERTRELLKGHTVIYLEISVAEGLKRTGTNTARPLLSGGDPRQVYTELMRKRRPLYREVASIRIRTDGRSPARVVQQLVAKLAD</sequence>
<dbReference type="CDD" id="cd00464">
    <property type="entry name" value="SK"/>
    <property type="match status" value="1"/>
</dbReference>
<dbReference type="GO" id="GO:0005524">
    <property type="term" value="F:ATP binding"/>
    <property type="evidence" value="ECO:0007669"/>
    <property type="project" value="UniProtKB-UniRule"/>
</dbReference>
<feature type="binding site" evidence="11">
    <location>
        <position position="137"/>
    </location>
    <ligand>
        <name>substrate</name>
    </ligand>
</feature>